<dbReference type="RefSeq" id="WP_121085332.1">
    <property type="nucleotide sequence ID" value="NZ_RBZU01000003.1"/>
</dbReference>
<keyword evidence="2" id="KW-1185">Reference proteome</keyword>
<accession>A0A494Y0U2</accession>
<organism evidence="1 2">
    <name type="scientific">Pararobbsia silviterrae</name>
    <dbReference type="NCBI Taxonomy" id="1792498"/>
    <lineage>
        <taxon>Bacteria</taxon>
        <taxon>Pseudomonadati</taxon>
        <taxon>Pseudomonadota</taxon>
        <taxon>Betaproteobacteria</taxon>
        <taxon>Burkholderiales</taxon>
        <taxon>Burkholderiaceae</taxon>
        <taxon>Pararobbsia</taxon>
    </lineage>
</organism>
<dbReference type="EMBL" id="RBZU01000003">
    <property type="protein sequence ID" value="RKP56384.1"/>
    <property type="molecule type" value="Genomic_DNA"/>
</dbReference>
<protein>
    <submittedName>
        <fullName evidence="1">Uncharacterized protein</fullName>
    </submittedName>
</protein>
<evidence type="ECO:0000313" key="1">
    <source>
        <dbReference type="EMBL" id="RKP56384.1"/>
    </source>
</evidence>
<gene>
    <name evidence="1" type="ORF">D7S86_08280</name>
</gene>
<comment type="caution">
    <text evidence="1">The sequence shown here is derived from an EMBL/GenBank/DDBJ whole genome shotgun (WGS) entry which is preliminary data.</text>
</comment>
<evidence type="ECO:0000313" key="2">
    <source>
        <dbReference type="Proteomes" id="UP000270342"/>
    </source>
</evidence>
<name>A0A494Y0U2_9BURK</name>
<sequence length="87" mass="9703">MDELTLTALHAHLQAYYALVRALHEAGVLPVSAVVNQLGDRADFGKTQFSESENPVSRVIYDGLFELEQQYEKSRPFRPAPGLRDGT</sequence>
<dbReference type="Proteomes" id="UP000270342">
    <property type="component" value="Unassembled WGS sequence"/>
</dbReference>
<dbReference type="AlphaFoldDB" id="A0A494Y0U2"/>
<proteinExistence type="predicted"/>
<reference evidence="1 2" key="1">
    <citation type="submission" date="2018-10" db="EMBL/GenBank/DDBJ databases">
        <title>Robbsia sp. DHC34, isolated from soil.</title>
        <authorList>
            <person name="Gao Z.-H."/>
            <person name="Qiu L.-H."/>
        </authorList>
    </citation>
    <scope>NUCLEOTIDE SEQUENCE [LARGE SCALE GENOMIC DNA]</scope>
    <source>
        <strain evidence="1 2">DHC34</strain>
    </source>
</reference>